<dbReference type="Proteomes" id="UP000254134">
    <property type="component" value="Unassembled WGS sequence"/>
</dbReference>
<comment type="cofactor">
    <cofactor evidence="1">
        <name>biotin</name>
        <dbReference type="ChEBI" id="CHEBI:57586"/>
    </cofactor>
</comment>
<dbReference type="PANTHER" id="PTHR18866:SF126">
    <property type="entry name" value="BIOTIN CARBOXYLASE"/>
    <property type="match status" value="1"/>
</dbReference>
<keyword evidence="5" id="KW-0092">Biotin</keyword>
<reference evidence="10 11" key="1">
    <citation type="submission" date="2018-07" db="EMBL/GenBank/DDBJ databases">
        <title>High-quality-draft genome sequence of Gaiella occulta.</title>
        <authorList>
            <person name="Severino R."/>
            <person name="Froufe H.J.C."/>
            <person name="Rainey F.A."/>
            <person name="Barroso C."/>
            <person name="Albuquerque L."/>
            <person name="Lobo-Da-Cunha A."/>
            <person name="Da Costa M.S."/>
            <person name="Egas C."/>
        </authorList>
    </citation>
    <scope>NUCLEOTIDE SEQUENCE [LARGE SCALE GENOMIC DNA]</scope>
    <source>
        <strain evidence="10 11">F2-233</strain>
    </source>
</reference>
<dbReference type="Gene3D" id="3.30.470.20">
    <property type="entry name" value="ATP-grasp fold, B domain"/>
    <property type="match status" value="1"/>
</dbReference>
<dbReference type="InterPro" id="IPR000089">
    <property type="entry name" value="Biotin_lipoyl"/>
</dbReference>
<dbReference type="PANTHER" id="PTHR18866">
    <property type="entry name" value="CARBOXYLASE:PYRUVATE/ACETYL-COA/PROPIONYL-COA CARBOXYLASE"/>
    <property type="match status" value="1"/>
</dbReference>
<feature type="domain" description="ATP-grasp" evidence="8">
    <location>
        <begin position="92"/>
        <end position="297"/>
    </location>
</feature>
<dbReference type="GO" id="GO:0046872">
    <property type="term" value="F:metal ion binding"/>
    <property type="evidence" value="ECO:0007669"/>
    <property type="project" value="InterPro"/>
</dbReference>
<dbReference type="SMART" id="SM00878">
    <property type="entry name" value="Biotin_carb_C"/>
    <property type="match status" value="1"/>
</dbReference>
<evidence type="ECO:0000256" key="2">
    <source>
        <dbReference type="ARBA" id="ARBA00022598"/>
    </source>
</evidence>
<keyword evidence="4 6" id="KW-0067">ATP-binding</keyword>
<dbReference type="Pfam" id="PF00289">
    <property type="entry name" value="Biotin_carb_N"/>
    <property type="match status" value="1"/>
</dbReference>
<reference evidence="11" key="2">
    <citation type="journal article" date="2019" name="MicrobiologyOpen">
        <title>High-quality draft genome sequence of Gaiella occulta isolated from a 150 meter deep mineral water borehole and comparison with the genome sequences of other deep-branching lineages of the phylum Actinobacteria.</title>
        <authorList>
            <person name="Severino R."/>
            <person name="Froufe H.J.C."/>
            <person name="Barroso C."/>
            <person name="Albuquerque L."/>
            <person name="Lobo-da-Cunha A."/>
            <person name="da Costa M.S."/>
            <person name="Egas C."/>
        </authorList>
    </citation>
    <scope>NUCLEOTIDE SEQUENCE [LARGE SCALE GENOMIC DNA]</scope>
    <source>
        <strain evidence="11">F2-233</strain>
    </source>
</reference>
<dbReference type="PROSITE" id="PS50979">
    <property type="entry name" value="BC"/>
    <property type="match status" value="1"/>
</dbReference>
<dbReference type="Pfam" id="PF02785">
    <property type="entry name" value="Biotin_carb_C"/>
    <property type="match status" value="1"/>
</dbReference>
<keyword evidence="11" id="KW-1185">Reference proteome</keyword>
<dbReference type="SUPFAM" id="SSF52440">
    <property type="entry name" value="PreATP-grasp domain"/>
    <property type="match status" value="1"/>
</dbReference>
<dbReference type="PROSITE" id="PS00866">
    <property type="entry name" value="CPSASE_1"/>
    <property type="match status" value="1"/>
</dbReference>
<dbReference type="Pfam" id="PF02786">
    <property type="entry name" value="CPSase_L_D2"/>
    <property type="match status" value="1"/>
</dbReference>
<dbReference type="CDD" id="cd06850">
    <property type="entry name" value="biotinyl_domain"/>
    <property type="match status" value="1"/>
</dbReference>
<name>A0A7M2Z0N5_9ACTN</name>
<dbReference type="Gene3D" id="2.40.50.100">
    <property type="match status" value="1"/>
</dbReference>
<feature type="domain" description="Lipoyl-binding" evidence="7">
    <location>
        <begin position="458"/>
        <end position="536"/>
    </location>
</feature>
<gene>
    <name evidence="10" type="ORF">Gocc_1159</name>
</gene>
<evidence type="ECO:0000256" key="3">
    <source>
        <dbReference type="ARBA" id="ARBA00022741"/>
    </source>
</evidence>
<dbReference type="OrthoDB" id="9760256at2"/>
<dbReference type="RefSeq" id="WP_114795571.1">
    <property type="nucleotide sequence ID" value="NZ_QQZY01000002.1"/>
</dbReference>
<evidence type="ECO:0000259" key="8">
    <source>
        <dbReference type="PROSITE" id="PS50975"/>
    </source>
</evidence>
<dbReference type="InterPro" id="IPR011761">
    <property type="entry name" value="ATP-grasp"/>
</dbReference>
<dbReference type="EMBL" id="QQZY01000002">
    <property type="protein sequence ID" value="RDI75361.1"/>
    <property type="molecule type" value="Genomic_DNA"/>
</dbReference>
<dbReference type="InterPro" id="IPR005482">
    <property type="entry name" value="Biotin_COase_C"/>
</dbReference>
<dbReference type="GO" id="GO:0005524">
    <property type="term" value="F:ATP binding"/>
    <property type="evidence" value="ECO:0007669"/>
    <property type="project" value="UniProtKB-UniRule"/>
</dbReference>
<dbReference type="AlphaFoldDB" id="A0A7M2Z0N5"/>
<dbReference type="InterPro" id="IPR050856">
    <property type="entry name" value="Biotin_carboxylase_complex"/>
</dbReference>
<comment type="caution">
    <text evidence="10">The sequence shown here is derived from an EMBL/GenBank/DDBJ whole genome shotgun (WGS) entry which is preliminary data.</text>
</comment>
<sequence length="538" mass="56016">MAVRTLLVANRGEIALRVFRTCRRLGIRTVAVATRADRGSLHARSADATVEISSYLSGAEHLRAAAAAAADAVHPGYGFLAESAAFAASVEEAGLTWVGPPPAALRLGGDKLAAKRVAREAGVPTLPEGVPELVGYPLLVKAAAGGGGRGMRVVRSPDALEESLAAARREAEAAFGDGTVYCERFLERPRHVEAQLLADAAVVYVLGLRDCSVQRRHQKVVEEAPPNLDAEAARSIRAAAAAFAAAIGYRGAGTAEFLVDGRDVYFLELNGRIQVEHPVTESVTGLDLVELQLRVATGELLELGEVGERGHAVEVRLYAEDPVTFLPQAGRLVSLVLPQGIRVDAGVESGDEIGTAYDPLLAKLIAHGATRDEALDRLGAALDATRADGLTTNLPFLRWLVAHPAFRAAELSTAFLVDHPPLSAPPLRRLPPPFAGAWRLNLPAPAPAPAPPPSAEGGGAAPGPGVANAVTAAMPGTVIRVEVEAGETVEARQTLVVLEAMKMEMPVPAPFAATVTAVRVAPGDQVASGAALVELEPA</sequence>
<dbReference type="PROSITE" id="PS50968">
    <property type="entry name" value="BIOTINYL_LIPOYL"/>
    <property type="match status" value="1"/>
</dbReference>
<dbReference type="SUPFAM" id="SSF56059">
    <property type="entry name" value="Glutathione synthetase ATP-binding domain-like"/>
    <property type="match status" value="1"/>
</dbReference>
<evidence type="ECO:0000313" key="11">
    <source>
        <dbReference type="Proteomes" id="UP000254134"/>
    </source>
</evidence>
<evidence type="ECO:0000256" key="4">
    <source>
        <dbReference type="ARBA" id="ARBA00022840"/>
    </source>
</evidence>
<dbReference type="InterPro" id="IPR011764">
    <property type="entry name" value="Biotin_carboxylation_dom"/>
</dbReference>
<dbReference type="PROSITE" id="PS50975">
    <property type="entry name" value="ATP_GRASP"/>
    <property type="match status" value="1"/>
</dbReference>
<protein>
    <submittedName>
        <fullName evidence="10">Acetyl/propionyl-CoA carboxylase alpha subunit</fullName>
    </submittedName>
</protein>
<dbReference type="GO" id="GO:0016874">
    <property type="term" value="F:ligase activity"/>
    <property type="evidence" value="ECO:0007669"/>
    <property type="project" value="UniProtKB-KW"/>
</dbReference>
<dbReference type="FunFam" id="2.40.50.100:FF:000003">
    <property type="entry name" value="Acetyl-CoA carboxylase biotin carboxyl carrier protein"/>
    <property type="match status" value="1"/>
</dbReference>
<accession>A0A7M2Z0N5</accession>
<evidence type="ECO:0000259" key="7">
    <source>
        <dbReference type="PROSITE" id="PS50968"/>
    </source>
</evidence>
<dbReference type="InterPro" id="IPR005481">
    <property type="entry name" value="BC-like_N"/>
</dbReference>
<organism evidence="10 11">
    <name type="scientific">Gaiella occulta</name>
    <dbReference type="NCBI Taxonomy" id="1002870"/>
    <lineage>
        <taxon>Bacteria</taxon>
        <taxon>Bacillati</taxon>
        <taxon>Actinomycetota</taxon>
        <taxon>Thermoleophilia</taxon>
        <taxon>Gaiellales</taxon>
        <taxon>Gaiellaceae</taxon>
        <taxon>Gaiella</taxon>
    </lineage>
</organism>
<dbReference type="InterPro" id="IPR016185">
    <property type="entry name" value="PreATP-grasp_dom_sf"/>
</dbReference>
<evidence type="ECO:0000256" key="1">
    <source>
        <dbReference type="ARBA" id="ARBA00001953"/>
    </source>
</evidence>
<proteinExistence type="predicted"/>
<keyword evidence="2" id="KW-0436">Ligase</keyword>
<dbReference type="InterPro" id="IPR005479">
    <property type="entry name" value="CPAse_ATP-bd"/>
</dbReference>
<dbReference type="Pfam" id="PF00364">
    <property type="entry name" value="Biotin_lipoyl"/>
    <property type="match status" value="1"/>
</dbReference>
<evidence type="ECO:0000256" key="6">
    <source>
        <dbReference type="PROSITE-ProRule" id="PRU00409"/>
    </source>
</evidence>
<evidence type="ECO:0000313" key="10">
    <source>
        <dbReference type="EMBL" id="RDI75361.1"/>
    </source>
</evidence>
<dbReference type="InterPro" id="IPR011053">
    <property type="entry name" value="Single_hybrid_motif"/>
</dbReference>
<dbReference type="SUPFAM" id="SSF51246">
    <property type="entry name" value="Rudiment single hybrid motif"/>
    <property type="match status" value="1"/>
</dbReference>
<dbReference type="InterPro" id="IPR011054">
    <property type="entry name" value="Rudment_hybrid_motif"/>
</dbReference>
<dbReference type="SUPFAM" id="SSF51230">
    <property type="entry name" value="Single hybrid motif"/>
    <property type="match status" value="1"/>
</dbReference>
<evidence type="ECO:0000259" key="9">
    <source>
        <dbReference type="PROSITE" id="PS50979"/>
    </source>
</evidence>
<evidence type="ECO:0000256" key="5">
    <source>
        <dbReference type="ARBA" id="ARBA00023267"/>
    </source>
</evidence>
<feature type="domain" description="Biotin carboxylation" evidence="9">
    <location>
        <begin position="2"/>
        <end position="421"/>
    </location>
</feature>
<keyword evidence="3 6" id="KW-0547">Nucleotide-binding</keyword>